<dbReference type="AlphaFoldDB" id="K0RSC9"/>
<reference evidence="1 2" key="1">
    <citation type="journal article" date="2012" name="Genome Biol.">
        <title>Genome and low-iron response of an oceanic diatom adapted to chronic iron limitation.</title>
        <authorList>
            <person name="Lommer M."/>
            <person name="Specht M."/>
            <person name="Roy A.S."/>
            <person name="Kraemer L."/>
            <person name="Andreson R."/>
            <person name="Gutowska M.A."/>
            <person name="Wolf J."/>
            <person name="Bergner S.V."/>
            <person name="Schilhabel M.B."/>
            <person name="Klostermeier U.C."/>
            <person name="Beiko R.G."/>
            <person name="Rosenstiel P."/>
            <person name="Hippler M."/>
            <person name="Laroche J."/>
        </authorList>
    </citation>
    <scope>NUCLEOTIDE SEQUENCE [LARGE SCALE GENOMIC DNA]</scope>
    <source>
        <strain evidence="1 2">CCMP1005</strain>
    </source>
</reference>
<feature type="non-terminal residue" evidence="1">
    <location>
        <position position="1"/>
    </location>
</feature>
<proteinExistence type="predicted"/>
<gene>
    <name evidence="1" type="ORF">THAOC_24233</name>
</gene>
<dbReference type="Proteomes" id="UP000266841">
    <property type="component" value="Unassembled WGS sequence"/>
</dbReference>
<accession>K0RSC9</accession>
<name>K0RSC9_THAOC</name>
<sequence>GEAVDAEPFNLDEGGVGLAKRTAVRVSGAVKPSSKEGTELTDMAKCIDNLTRYERLRPVEESTVGSLDDVAVICKGDGKELYQDPGSNNRVEDKVVKLAPLEAAASALTSVTGSISEDKTVVFNFLGGDDLIIGEVTEACKMLVGNLEMGSKTKSDSIASASLTSLPVPAR</sequence>
<comment type="caution">
    <text evidence="1">The sequence shown here is derived from an EMBL/GenBank/DDBJ whole genome shotgun (WGS) entry which is preliminary data.</text>
</comment>
<dbReference type="OrthoDB" id="43189at2759"/>
<keyword evidence="2" id="KW-1185">Reference proteome</keyword>
<protein>
    <submittedName>
        <fullName evidence="1">Uncharacterized protein</fullName>
    </submittedName>
</protein>
<organism evidence="1 2">
    <name type="scientific">Thalassiosira oceanica</name>
    <name type="common">Marine diatom</name>
    <dbReference type="NCBI Taxonomy" id="159749"/>
    <lineage>
        <taxon>Eukaryota</taxon>
        <taxon>Sar</taxon>
        <taxon>Stramenopiles</taxon>
        <taxon>Ochrophyta</taxon>
        <taxon>Bacillariophyta</taxon>
        <taxon>Coscinodiscophyceae</taxon>
        <taxon>Thalassiosirophycidae</taxon>
        <taxon>Thalassiosirales</taxon>
        <taxon>Thalassiosiraceae</taxon>
        <taxon>Thalassiosira</taxon>
    </lineage>
</organism>
<dbReference type="EMBL" id="AGNL01032756">
    <property type="protein sequence ID" value="EJK55965.1"/>
    <property type="molecule type" value="Genomic_DNA"/>
</dbReference>
<evidence type="ECO:0000313" key="2">
    <source>
        <dbReference type="Proteomes" id="UP000266841"/>
    </source>
</evidence>
<evidence type="ECO:0000313" key="1">
    <source>
        <dbReference type="EMBL" id="EJK55965.1"/>
    </source>
</evidence>
<dbReference type="eggNOG" id="ENOG502SVFA">
    <property type="taxonomic scope" value="Eukaryota"/>
</dbReference>